<accession>A0A4S2MP46</accession>
<dbReference type="AlphaFoldDB" id="A0A4S2MP46"/>
<sequence length="116" mass="13273">MVREKEDSEIERDYSSPDDGIPRKSIIVRANTILMPTGGNADFGDTKSTRYYHVGSAWEGAWHILLLCLRLAVMGGFVKHGVLWSWMLWGISRLLVRVYIPVRIHLVQPYERFGGL</sequence>
<evidence type="ECO:0000313" key="3">
    <source>
        <dbReference type="Proteomes" id="UP000298138"/>
    </source>
</evidence>
<dbReference type="InParanoid" id="A0A4S2MP46"/>
<gene>
    <name evidence="2" type="ORF">EX30DRAFT_124518</name>
</gene>
<dbReference type="EMBL" id="ML220136">
    <property type="protein sequence ID" value="TGZ78922.1"/>
    <property type="molecule type" value="Genomic_DNA"/>
</dbReference>
<proteinExistence type="predicted"/>
<organism evidence="2 3">
    <name type="scientific">Ascodesmis nigricans</name>
    <dbReference type="NCBI Taxonomy" id="341454"/>
    <lineage>
        <taxon>Eukaryota</taxon>
        <taxon>Fungi</taxon>
        <taxon>Dikarya</taxon>
        <taxon>Ascomycota</taxon>
        <taxon>Pezizomycotina</taxon>
        <taxon>Pezizomycetes</taxon>
        <taxon>Pezizales</taxon>
        <taxon>Ascodesmidaceae</taxon>
        <taxon>Ascodesmis</taxon>
    </lineage>
</organism>
<name>A0A4S2MP46_9PEZI</name>
<protein>
    <submittedName>
        <fullName evidence="2">Uncharacterized protein</fullName>
    </submittedName>
</protein>
<feature type="compositionally biased region" description="Basic and acidic residues" evidence="1">
    <location>
        <begin position="1"/>
        <end position="15"/>
    </location>
</feature>
<reference evidence="2 3" key="1">
    <citation type="submission" date="2019-04" db="EMBL/GenBank/DDBJ databases">
        <title>Comparative genomics and transcriptomics to analyze fruiting body development in filamentous ascomycetes.</title>
        <authorList>
            <consortium name="DOE Joint Genome Institute"/>
            <person name="Lutkenhaus R."/>
            <person name="Traeger S."/>
            <person name="Breuer J."/>
            <person name="Kuo A."/>
            <person name="Lipzen A."/>
            <person name="Pangilinan J."/>
            <person name="Dilworth D."/>
            <person name="Sandor L."/>
            <person name="Poggeler S."/>
            <person name="Barry K."/>
            <person name="Grigoriev I.V."/>
            <person name="Nowrousian M."/>
        </authorList>
    </citation>
    <scope>NUCLEOTIDE SEQUENCE [LARGE SCALE GENOMIC DNA]</scope>
    <source>
        <strain evidence="2 3">CBS 389.68</strain>
    </source>
</reference>
<dbReference type="Proteomes" id="UP000298138">
    <property type="component" value="Unassembled WGS sequence"/>
</dbReference>
<keyword evidence="3" id="KW-1185">Reference proteome</keyword>
<evidence type="ECO:0000313" key="2">
    <source>
        <dbReference type="EMBL" id="TGZ78922.1"/>
    </source>
</evidence>
<feature type="region of interest" description="Disordered" evidence="1">
    <location>
        <begin position="1"/>
        <end position="22"/>
    </location>
</feature>
<evidence type="ECO:0000256" key="1">
    <source>
        <dbReference type="SAM" id="MobiDB-lite"/>
    </source>
</evidence>